<evidence type="ECO:0000313" key="1">
    <source>
        <dbReference type="EMBL" id="DAE29996.1"/>
    </source>
</evidence>
<protein>
    <submittedName>
        <fullName evidence="1">Transcriptional regulator binding protein.97A</fullName>
    </submittedName>
</protein>
<dbReference type="EMBL" id="BK059101">
    <property type="protein sequence ID" value="DAE29996.1"/>
    <property type="molecule type" value="Genomic_DNA"/>
</dbReference>
<reference evidence="1" key="1">
    <citation type="journal article" date="2021" name="Proc. Natl. Acad. Sci. U.S.A.">
        <title>A Catalog of Tens of Thousands of Viruses from Human Metagenomes Reveals Hidden Associations with Chronic Diseases.</title>
        <authorList>
            <person name="Tisza M.J."/>
            <person name="Buck C.B."/>
        </authorList>
    </citation>
    <scope>NUCLEOTIDE SEQUENCE</scope>
    <source>
        <strain evidence="1">CtE0n6</strain>
    </source>
</reference>
<organism evidence="1">
    <name type="scientific">virus sp. ctE0n6</name>
    <dbReference type="NCBI Taxonomy" id="2827985"/>
    <lineage>
        <taxon>Viruses</taxon>
    </lineage>
</organism>
<proteinExistence type="predicted"/>
<accession>A0A8S5RG78</accession>
<sequence>MLISIPYKKGLLNRTSSPKYKREMRIYEICPEGLGI</sequence>
<name>A0A8S5RG78_9VIRU</name>